<evidence type="ECO:0000256" key="13">
    <source>
        <dbReference type="HAMAP-Rule" id="MF_01398"/>
    </source>
</evidence>
<comment type="function">
    <text evidence="10 13">F(1)F(0) ATP synthase produces ATP from ADP in the presence of a proton or sodium gradient. F-type ATPases consist of two structural domains, F(1) containing the extramembraneous catalytic core and F(0) containing the membrane proton channel, linked together by a central stalk and a peripheral stalk. During catalysis, ATP synthesis in the catalytic domain of F(1) is coupled via a rotary mechanism of the central stalk subunits to proton translocation.</text>
</comment>
<dbReference type="GO" id="GO:0046961">
    <property type="term" value="F:proton-transporting ATPase activity, rotational mechanism"/>
    <property type="evidence" value="ECO:0007669"/>
    <property type="project" value="TreeGrafter"/>
</dbReference>
<feature type="transmembrane region" description="Helical" evidence="13">
    <location>
        <begin position="15"/>
        <end position="34"/>
    </location>
</feature>
<evidence type="ECO:0000256" key="12">
    <source>
        <dbReference type="ARBA" id="ARBA00037847"/>
    </source>
</evidence>
<evidence type="ECO:0000256" key="7">
    <source>
        <dbReference type="ARBA" id="ARBA00023065"/>
    </source>
</evidence>
<keyword evidence="3 13" id="KW-0138">CF(0)</keyword>
<keyword evidence="2 13" id="KW-0813">Transport</keyword>
<dbReference type="AlphaFoldDB" id="A0AAW9DP20"/>
<evidence type="ECO:0000313" key="16">
    <source>
        <dbReference type="EMBL" id="MDX5930821.1"/>
    </source>
</evidence>
<comment type="subcellular location">
    <subcellularLocation>
        <location evidence="13">Cell membrane</location>
        <topology evidence="13">Single-pass membrane protein</topology>
    </subcellularLocation>
    <subcellularLocation>
        <location evidence="12">Endomembrane system</location>
        <topology evidence="12">Single-pass membrane protein</topology>
    </subcellularLocation>
</comment>
<dbReference type="GO" id="GO:0046933">
    <property type="term" value="F:proton-transporting ATP synthase activity, rotational mechanism"/>
    <property type="evidence" value="ECO:0007669"/>
    <property type="project" value="UniProtKB-UniRule"/>
</dbReference>
<evidence type="ECO:0000256" key="2">
    <source>
        <dbReference type="ARBA" id="ARBA00022448"/>
    </source>
</evidence>
<feature type="coiled-coil region" evidence="15">
    <location>
        <begin position="41"/>
        <end position="115"/>
    </location>
</feature>
<evidence type="ECO:0000256" key="4">
    <source>
        <dbReference type="ARBA" id="ARBA00022692"/>
    </source>
</evidence>
<keyword evidence="7 13" id="KW-0406">Ion transport</keyword>
<keyword evidence="9 13" id="KW-0066">ATP synthesis</keyword>
<dbReference type="GO" id="GO:0045259">
    <property type="term" value="C:proton-transporting ATP synthase complex"/>
    <property type="evidence" value="ECO:0007669"/>
    <property type="project" value="UniProtKB-KW"/>
</dbReference>
<keyword evidence="6 13" id="KW-1133">Transmembrane helix</keyword>
<dbReference type="GO" id="GO:0005886">
    <property type="term" value="C:plasma membrane"/>
    <property type="evidence" value="ECO:0007669"/>
    <property type="project" value="UniProtKB-SubCell"/>
</dbReference>
<keyword evidence="8 13" id="KW-0472">Membrane</keyword>
<dbReference type="HAMAP" id="MF_01398">
    <property type="entry name" value="ATP_synth_b_bprime"/>
    <property type="match status" value="1"/>
</dbReference>
<dbReference type="InterPro" id="IPR002146">
    <property type="entry name" value="ATP_synth_b/b'su_bac/chlpt"/>
</dbReference>
<protein>
    <recommendedName>
        <fullName evidence="13">ATP synthase subunit b</fullName>
    </recommendedName>
    <alternativeName>
        <fullName evidence="13">ATP synthase F(0) sector subunit b</fullName>
    </alternativeName>
    <alternativeName>
        <fullName evidence="13">ATPase subunit I</fullName>
    </alternativeName>
    <alternativeName>
        <fullName evidence="13">F-type ATPase subunit b</fullName>
        <shortName evidence="13">F-ATPase subunit b</shortName>
    </alternativeName>
</protein>
<evidence type="ECO:0000256" key="10">
    <source>
        <dbReference type="ARBA" id="ARBA00025198"/>
    </source>
</evidence>
<evidence type="ECO:0000256" key="15">
    <source>
        <dbReference type="SAM" id="Coils"/>
    </source>
</evidence>
<dbReference type="Proteomes" id="UP001279553">
    <property type="component" value="Unassembled WGS sequence"/>
</dbReference>
<dbReference type="Pfam" id="PF00430">
    <property type="entry name" value="ATP-synt_B"/>
    <property type="match status" value="1"/>
</dbReference>
<evidence type="ECO:0000256" key="6">
    <source>
        <dbReference type="ARBA" id="ARBA00022989"/>
    </source>
</evidence>
<dbReference type="EMBL" id="JAWXYB010000018">
    <property type="protein sequence ID" value="MDX5930821.1"/>
    <property type="molecule type" value="Genomic_DNA"/>
</dbReference>
<keyword evidence="5 13" id="KW-0375">Hydrogen ion transport</keyword>
<reference evidence="16 17" key="1">
    <citation type="submission" date="2023-11" db="EMBL/GenBank/DDBJ databases">
        <title>MicrobeMod: A computational toolkit for identifying prokaryotic methylation and restriction-modification with nanopore sequencing.</title>
        <authorList>
            <person name="Crits-Christoph A."/>
            <person name="Kang S.C."/>
            <person name="Lee H."/>
            <person name="Ostrov N."/>
        </authorList>
    </citation>
    <scope>NUCLEOTIDE SEQUENCE [LARGE SCALE GENOMIC DNA]</scope>
    <source>
        <strain evidence="16 17">DSMZ 700</strain>
    </source>
</reference>
<accession>A0AAW9DP20</accession>
<comment type="similarity">
    <text evidence="1 13 14">Belongs to the ATPase B chain family.</text>
</comment>
<dbReference type="InterPro" id="IPR050059">
    <property type="entry name" value="ATP_synthase_B_chain"/>
</dbReference>
<dbReference type="PANTHER" id="PTHR33445:SF1">
    <property type="entry name" value="ATP SYNTHASE SUBUNIT B"/>
    <property type="match status" value="1"/>
</dbReference>
<proteinExistence type="inferred from homology"/>
<comment type="function">
    <text evidence="11">Component of the F(0) channel, it forms part of the peripheral stalk, linking F(1) to F(0). The b'-subunit is a diverged and duplicated form of b found in plants and photosynthetic bacteria.</text>
</comment>
<evidence type="ECO:0000256" key="14">
    <source>
        <dbReference type="RuleBase" id="RU003848"/>
    </source>
</evidence>
<dbReference type="GO" id="GO:0012505">
    <property type="term" value="C:endomembrane system"/>
    <property type="evidence" value="ECO:0007669"/>
    <property type="project" value="UniProtKB-SubCell"/>
</dbReference>
<name>A0AAW9DP20_ACIAO</name>
<evidence type="ECO:0000256" key="5">
    <source>
        <dbReference type="ARBA" id="ARBA00022781"/>
    </source>
</evidence>
<keyword evidence="17" id="KW-1185">Reference proteome</keyword>
<evidence type="ECO:0000256" key="11">
    <source>
        <dbReference type="ARBA" id="ARBA00025614"/>
    </source>
</evidence>
<comment type="subunit">
    <text evidence="13">F-type ATPases have 2 components, F(1) - the catalytic core - and F(0) - the membrane proton channel. F(1) has five subunits: alpha(3), beta(3), gamma(1), delta(1), epsilon(1). F(0) has three main subunits: a(1), b(2) and c(10-14). The alpha and beta chains form an alternating ring which encloses part of the gamma chain. F(1) is attached to F(0) by a central stalk formed by the gamma and epsilon chains, while a peripheral stalk is formed by the delta and b chains.</text>
</comment>
<evidence type="ECO:0000313" key="17">
    <source>
        <dbReference type="Proteomes" id="UP001279553"/>
    </source>
</evidence>
<dbReference type="RefSeq" id="WP_319613749.1">
    <property type="nucleotide sequence ID" value="NZ_JAWXYB010000018.1"/>
</dbReference>
<keyword evidence="15" id="KW-0175">Coiled coil</keyword>
<comment type="caution">
    <text evidence="16">The sequence shown here is derived from an EMBL/GenBank/DDBJ whole genome shotgun (WGS) entry which is preliminary data.</text>
</comment>
<evidence type="ECO:0000256" key="8">
    <source>
        <dbReference type="ARBA" id="ARBA00023136"/>
    </source>
</evidence>
<dbReference type="PANTHER" id="PTHR33445">
    <property type="entry name" value="ATP SYNTHASE SUBUNIT B', CHLOROPLASTIC"/>
    <property type="match status" value="1"/>
</dbReference>
<gene>
    <name evidence="13" type="primary">atpF</name>
    <name evidence="16" type="ORF">SIL87_08610</name>
</gene>
<sequence>MEYEALQGVIWTKGTFWVTVAVLIFLAFFGGKIIRAIIGMLDQRSNAIQHALDEAARLRTEAEAMLRDAEARRAAAIEQAKDMLDLAAREAERLAAELLADAQAAARRREKMAQERIAAAEAAAVTEVRNAAVSLAVKVTQTVLAETVDAAHDETLIDQAISDLPRTLRKQAA</sequence>
<keyword evidence="13" id="KW-1003">Cell membrane</keyword>
<evidence type="ECO:0000256" key="9">
    <source>
        <dbReference type="ARBA" id="ARBA00023310"/>
    </source>
</evidence>
<keyword evidence="4 13" id="KW-0812">Transmembrane</keyword>
<evidence type="ECO:0000256" key="1">
    <source>
        <dbReference type="ARBA" id="ARBA00005513"/>
    </source>
</evidence>
<evidence type="ECO:0000256" key="3">
    <source>
        <dbReference type="ARBA" id="ARBA00022547"/>
    </source>
</evidence>
<organism evidence="16 17">
    <name type="scientific">Acidiphilium acidophilum</name>
    <name type="common">Thiobacillus acidophilus</name>
    <dbReference type="NCBI Taxonomy" id="76588"/>
    <lineage>
        <taxon>Bacteria</taxon>
        <taxon>Pseudomonadati</taxon>
        <taxon>Pseudomonadota</taxon>
        <taxon>Alphaproteobacteria</taxon>
        <taxon>Acetobacterales</taxon>
        <taxon>Acidocellaceae</taxon>
        <taxon>Acidiphilium</taxon>
    </lineage>
</organism>